<organism evidence="1 2">
    <name type="scientific">Deinococcus roseus</name>
    <dbReference type="NCBI Taxonomy" id="392414"/>
    <lineage>
        <taxon>Bacteria</taxon>
        <taxon>Thermotogati</taxon>
        <taxon>Deinococcota</taxon>
        <taxon>Deinococci</taxon>
        <taxon>Deinococcales</taxon>
        <taxon>Deinococcaceae</taxon>
        <taxon>Deinococcus</taxon>
    </lineage>
</organism>
<keyword evidence="2" id="KW-1185">Reference proteome</keyword>
<protein>
    <submittedName>
        <fullName evidence="1">Uncharacterized protein</fullName>
    </submittedName>
</protein>
<comment type="caution">
    <text evidence="1">The sequence shown here is derived from an EMBL/GenBank/DDBJ whole genome shotgun (WGS) entry which is preliminary data.</text>
</comment>
<evidence type="ECO:0000313" key="1">
    <source>
        <dbReference type="EMBL" id="GGJ59965.1"/>
    </source>
</evidence>
<name>A0ABQ2DM76_9DEIO</name>
<dbReference type="Proteomes" id="UP000632222">
    <property type="component" value="Unassembled WGS sequence"/>
</dbReference>
<evidence type="ECO:0000313" key="2">
    <source>
        <dbReference type="Proteomes" id="UP000632222"/>
    </source>
</evidence>
<sequence length="234" mass="27213">MTKIQNPKLITDLQTNIEKWIEQHGADQLLRLKPRELTALWYQSNYGHWSNTGEKVEISPIYSSPRIQQKKAKTQLSQAAQLQQLRSMQNLVLVTYPLQKVTSTRLYDRSLHAWAKEESKRIFPAVPALVKLEFTQTFRMHLHLICPNRGQQLPSKAHVETIESEQDLLRILAYLQKNSDPFANRDLKNEKGMILRVAKRDSDKALQRYLVAKITAFQMGIKKLPAKTWWLKAV</sequence>
<gene>
    <name evidence="1" type="ORF">GCM10008938_52600</name>
</gene>
<dbReference type="RefSeq" id="WP_189009606.1">
    <property type="nucleotide sequence ID" value="NZ_BMOD01000061.1"/>
</dbReference>
<accession>A0ABQ2DM76</accession>
<reference evidence="2" key="1">
    <citation type="journal article" date="2019" name="Int. J. Syst. Evol. Microbiol.">
        <title>The Global Catalogue of Microorganisms (GCM) 10K type strain sequencing project: providing services to taxonomists for standard genome sequencing and annotation.</title>
        <authorList>
            <consortium name="The Broad Institute Genomics Platform"/>
            <consortium name="The Broad Institute Genome Sequencing Center for Infectious Disease"/>
            <person name="Wu L."/>
            <person name="Ma J."/>
        </authorList>
    </citation>
    <scope>NUCLEOTIDE SEQUENCE [LARGE SCALE GENOMIC DNA]</scope>
    <source>
        <strain evidence="2">JCM 14370</strain>
    </source>
</reference>
<dbReference type="EMBL" id="BMOD01000061">
    <property type="protein sequence ID" value="GGJ59965.1"/>
    <property type="molecule type" value="Genomic_DNA"/>
</dbReference>
<proteinExistence type="predicted"/>